<dbReference type="InterPro" id="IPR011990">
    <property type="entry name" value="TPR-like_helical_dom_sf"/>
</dbReference>
<feature type="compositionally biased region" description="Polar residues" evidence="1">
    <location>
        <begin position="201"/>
        <end position="218"/>
    </location>
</feature>
<evidence type="ECO:0000313" key="3">
    <source>
        <dbReference type="EMBL" id="KAI1618932.1"/>
    </source>
</evidence>
<dbReference type="Gene3D" id="1.25.40.10">
    <property type="entry name" value="Tetratricopeptide repeat domain"/>
    <property type="match status" value="1"/>
</dbReference>
<dbReference type="Proteomes" id="UP001203852">
    <property type="component" value="Unassembled WGS sequence"/>
</dbReference>
<sequence>MASRPAKKRRLSAATRRKYRRVHSELDGCKRKIFTLYIQQKKKLSEVRTCIAEDTGVVQSIKQYKTKLKDWGFRHNLGTTDAAHILRLLNRAKAEELPEVVTWSFRSKTREDIAKYIKRQSKLNDEAHLLSQISNEDETPRYIKLAEVSTEQRPPQIPQFPLTPQPGHSSGPLAPQAGPAEVSSMRNPPPSPESSPDLSKETSGNADHGSTSSLSTFGSEISDMDLDLAPNSMAVPAGGTEGWPALQDVCGPFFSSVPTFDLPMWNICQHVDDTISEWSAEFTNAALSSTPASIEQGCGQWFDPAQFGDYTRTHQLNDRTHSASFVMNCLDWLIYVGQQDAGCQTRASYHLGSAMFLFLNMIKGDSLAKEECLSALSVMTAIFDCFGHNARLLQLLEQCDTVTQRQIGGGNPLATTTAFKKKMLQRSEEGTPIHPVDQLRQVHLEVQRAFPKNKGPALSARYNLAWAMLENALKTDRGPKTFHPARKELEGLAKECEGHFGPTRLETIMAYATLARANLYSGDAERAEEIIVSVVIPRVRQNFPENHPYMWEAKHRHAFLLIQLAKRDPALNAKRKLQQAEQLLREVVVRRQRVLGASNPKSVHSFRMLTDVLKMQGSDEADTLWQWCQNQM</sequence>
<feature type="compositionally biased region" description="Pro residues" evidence="1">
    <location>
        <begin position="155"/>
        <end position="164"/>
    </location>
</feature>
<reference evidence="3" key="1">
    <citation type="journal article" date="2022" name="bioRxiv">
        <title>Deciphering the potential niche of two novel black yeast fungi from a biological soil crust based on their genomes, phenotypes, and melanin regulation.</title>
        <authorList>
            <consortium name="DOE Joint Genome Institute"/>
            <person name="Carr E.C."/>
            <person name="Barton Q."/>
            <person name="Grambo S."/>
            <person name="Sullivan M."/>
            <person name="Renfro C.M."/>
            <person name="Kuo A."/>
            <person name="Pangilinan J."/>
            <person name="Lipzen A."/>
            <person name="Keymanesh K."/>
            <person name="Savage E."/>
            <person name="Barry K."/>
            <person name="Grigoriev I.V."/>
            <person name="Riekhof W.R."/>
            <person name="Harris S.S."/>
        </authorList>
    </citation>
    <scope>NUCLEOTIDE SEQUENCE</scope>
    <source>
        <strain evidence="3">JF 03-4F</strain>
    </source>
</reference>
<evidence type="ECO:0000256" key="1">
    <source>
        <dbReference type="SAM" id="MobiDB-lite"/>
    </source>
</evidence>
<accession>A0AAN6E805</accession>
<feature type="domain" description="Clr5" evidence="2">
    <location>
        <begin position="25"/>
        <end position="74"/>
    </location>
</feature>
<dbReference type="AlphaFoldDB" id="A0AAN6E805"/>
<proteinExistence type="predicted"/>
<dbReference type="Pfam" id="PF14420">
    <property type="entry name" value="Clr5"/>
    <property type="match status" value="1"/>
</dbReference>
<evidence type="ECO:0000313" key="4">
    <source>
        <dbReference type="Proteomes" id="UP001203852"/>
    </source>
</evidence>
<comment type="caution">
    <text evidence="3">The sequence shown here is derived from an EMBL/GenBank/DDBJ whole genome shotgun (WGS) entry which is preliminary data.</text>
</comment>
<organism evidence="3 4">
    <name type="scientific">Exophiala viscosa</name>
    <dbReference type="NCBI Taxonomy" id="2486360"/>
    <lineage>
        <taxon>Eukaryota</taxon>
        <taxon>Fungi</taxon>
        <taxon>Dikarya</taxon>
        <taxon>Ascomycota</taxon>
        <taxon>Pezizomycotina</taxon>
        <taxon>Eurotiomycetes</taxon>
        <taxon>Chaetothyriomycetidae</taxon>
        <taxon>Chaetothyriales</taxon>
        <taxon>Herpotrichiellaceae</taxon>
        <taxon>Exophiala</taxon>
    </lineage>
</organism>
<name>A0AAN6E805_9EURO</name>
<dbReference type="InterPro" id="IPR025676">
    <property type="entry name" value="Clr5_dom"/>
</dbReference>
<keyword evidence="4" id="KW-1185">Reference proteome</keyword>
<feature type="region of interest" description="Disordered" evidence="1">
    <location>
        <begin position="148"/>
        <end position="218"/>
    </location>
</feature>
<protein>
    <recommendedName>
        <fullName evidence="2">Clr5 domain-containing protein</fullName>
    </recommendedName>
</protein>
<dbReference type="EMBL" id="MU404350">
    <property type="protein sequence ID" value="KAI1618932.1"/>
    <property type="molecule type" value="Genomic_DNA"/>
</dbReference>
<gene>
    <name evidence="3" type="ORF">EDD36DRAFT_45611</name>
</gene>
<evidence type="ECO:0000259" key="2">
    <source>
        <dbReference type="Pfam" id="PF14420"/>
    </source>
</evidence>